<evidence type="ECO:0000256" key="11">
    <source>
        <dbReference type="SAM" id="MobiDB-lite"/>
    </source>
</evidence>
<dbReference type="GO" id="GO:0061630">
    <property type="term" value="F:ubiquitin protein ligase activity"/>
    <property type="evidence" value="ECO:0007669"/>
    <property type="project" value="UniProtKB-UniRule"/>
</dbReference>
<name>A0A8J4PLR1_9MYCE</name>
<dbReference type="PROSITE" id="PS51157">
    <property type="entry name" value="ZF_UBR"/>
    <property type="match status" value="1"/>
</dbReference>
<dbReference type="Pfam" id="PF18995">
    <property type="entry name" value="PRT6_C"/>
    <property type="match status" value="1"/>
</dbReference>
<evidence type="ECO:0000256" key="5">
    <source>
        <dbReference type="ARBA" id="ARBA00022771"/>
    </source>
</evidence>
<dbReference type="EC" id="2.3.2.27" evidence="10"/>
<reference evidence="13" key="1">
    <citation type="submission" date="2020-01" db="EMBL/GenBank/DDBJ databases">
        <title>Development of genomics and gene disruption for Polysphondylium violaceum indicates a role for the polyketide synthase stlB in stalk morphogenesis.</title>
        <authorList>
            <person name="Narita B."/>
            <person name="Kawabe Y."/>
            <person name="Kin K."/>
            <person name="Saito T."/>
            <person name="Gibbs R."/>
            <person name="Kuspa A."/>
            <person name="Muzny D."/>
            <person name="Queller D."/>
            <person name="Richards S."/>
            <person name="Strassman J."/>
            <person name="Sucgang R."/>
            <person name="Worley K."/>
            <person name="Schaap P."/>
        </authorList>
    </citation>
    <scope>NUCLEOTIDE SEQUENCE</scope>
    <source>
        <strain evidence="13">QSvi11</strain>
    </source>
</reference>
<comment type="similarity">
    <text evidence="8 10">Belongs to the E3 ubiquitin-protein ligase UBR1-like family.</text>
</comment>
<dbReference type="SUPFAM" id="SSF46785">
    <property type="entry name" value="Winged helix' DNA-binding domain"/>
    <property type="match status" value="1"/>
</dbReference>
<keyword evidence="3 10" id="KW-0808">Transferase</keyword>
<dbReference type="InterPro" id="IPR039164">
    <property type="entry name" value="UBR1-like"/>
</dbReference>
<evidence type="ECO:0000256" key="10">
    <source>
        <dbReference type="RuleBase" id="RU366018"/>
    </source>
</evidence>
<dbReference type="EMBL" id="AJWJ01000670">
    <property type="protein sequence ID" value="KAF2069399.1"/>
    <property type="molecule type" value="Genomic_DNA"/>
</dbReference>
<dbReference type="GO" id="GO:0008270">
    <property type="term" value="F:zinc ion binding"/>
    <property type="evidence" value="ECO:0007669"/>
    <property type="project" value="UniProtKB-UniRule"/>
</dbReference>
<protein>
    <recommendedName>
        <fullName evidence="10">E3 ubiquitin-protein ligase</fullName>
        <ecNumber evidence="10">2.3.2.27</ecNumber>
    </recommendedName>
</protein>
<feature type="zinc finger region" description="UBR-type" evidence="9">
    <location>
        <begin position="91"/>
        <end position="160"/>
    </location>
</feature>
<feature type="domain" description="UBR-type" evidence="12">
    <location>
        <begin position="91"/>
        <end position="160"/>
    </location>
</feature>
<dbReference type="Pfam" id="PF22960">
    <property type="entry name" value="WHD_UBR1"/>
    <property type="match status" value="1"/>
</dbReference>
<organism evidence="13 14">
    <name type="scientific">Polysphondylium violaceum</name>
    <dbReference type="NCBI Taxonomy" id="133409"/>
    <lineage>
        <taxon>Eukaryota</taxon>
        <taxon>Amoebozoa</taxon>
        <taxon>Evosea</taxon>
        <taxon>Eumycetozoa</taxon>
        <taxon>Dictyostelia</taxon>
        <taxon>Dictyosteliales</taxon>
        <taxon>Dictyosteliaceae</taxon>
        <taxon>Polysphondylium</taxon>
    </lineage>
</organism>
<dbReference type="GO" id="GO:0005737">
    <property type="term" value="C:cytoplasm"/>
    <property type="evidence" value="ECO:0007669"/>
    <property type="project" value="TreeGrafter"/>
</dbReference>
<comment type="catalytic activity">
    <reaction evidence="1 10">
        <text>S-ubiquitinyl-[E2 ubiquitin-conjugating enzyme]-L-cysteine + [acceptor protein]-L-lysine = [E2 ubiquitin-conjugating enzyme]-L-cysteine + N(6)-ubiquitinyl-[acceptor protein]-L-lysine.</text>
        <dbReference type="EC" id="2.3.2.27"/>
    </reaction>
</comment>
<dbReference type="InterPro" id="IPR044046">
    <property type="entry name" value="E3_ligase_UBR-like_C"/>
</dbReference>
<dbReference type="GO" id="GO:0071596">
    <property type="term" value="P:ubiquitin-dependent protein catabolic process via the N-end rule pathway"/>
    <property type="evidence" value="ECO:0007669"/>
    <property type="project" value="UniProtKB-UniRule"/>
</dbReference>
<dbReference type="CDD" id="cd19673">
    <property type="entry name" value="UBR-box_UBR3"/>
    <property type="match status" value="1"/>
</dbReference>
<evidence type="ECO:0000313" key="14">
    <source>
        <dbReference type="Proteomes" id="UP000695562"/>
    </source>
</evidence>
<dbReference type="GO" id="GO:0016567">
    <property type="term" value="P:protein ubiquitination"/>
    <property type="evidence" value="ECO:0007669"/>
    <property type="project" value="UniProtKB-UniRule"/>
</dbReference>
<dbReference type="Pfam" id="PF02207">
    <property type="entry name" value="zf-UBR"/>
    <property type="match status" value="1"/>
</dbReference>
<evidence type="ECO:0000256" key="8">
    <source>
        <dbReference type="ARBA" id="ARBA00046341"/>
    </source>
</evidence>
<dbReference type="FunFam" id="2.10.110.30:FF:000002">
    <property type="entry name" value="Putative e3 ubiquitin-protein ligase ubr3"/>
    <property type="match status" value="1"/>
</dbReference>
<dbReference type="Gene3D" id="1.10.10.2670">
    <property type="entry name" value="E3 ubiquitin-protein ligase"/>
    <property type="match status" value="1"/>
</dbReference>
<dbReference type="OrthoDB" id="15304at2759"/>
<dbReference type="InterPro" id="IPR036390">
    <property type="entry name" value="WH_DNA-bd_sf"/>
</dbReference>
<comment type="caution">
    <text evidence="13">The sequence shown here is derived from an EMBL/GenBank/DDBJ whole genome shotgun (WGS) entry which is preliminary data.</text>
</comment>
<dbReference type="InterPro" id="IPR003126">
    <property type="entry name" value="Znf_UBR"/>
</dbReference>
<feature type="region of interest" description="Disordered" evidence="11">
    <location>
        <begin position="1019"/>
        <end position="1049"/>
    </location>
</feature>
<evidence type="ECO:0000256" key="4">
    <source>
        <dbReference type="ARBA" id="ARBA00022723"/>
    </source>
</evidence>
<sequence length="1625" mass="186322">MNNISIFNEIYQYLYNSNNNNNNSNSDSNKHIKNFDSIWLFFNQLLSIKPPNRILDTLVECLTVNNNDSNSSQLKTFDSIKQYYSDVVIKSVCGKVWNNSLVYKCLDCQVDDNCSICLDCFEEDKHIGHRFRFIKSTRGCCDCGDSSAWRKEGSCRKHSGLANVQDNDDNKNSSSSSNNNNRKPLPINTSLIFIDVILELVLIELIESSTRSRAAPPPTNAPITIPPSASHKTMITQRLIKIVNQFIEILGDTFTMLCANKILLKSKTSKNLLKYLLRPRDIEMENFVIALFICHPLRDELAMCLASNFECLENSNLSVQLFTVDAIAQQIVEQQTLTPIVECFLSHVRENKDNETDLVKSGGFLSKGYFKSLVAMSYIIRTKPSFLWLIDHPNQMLEALEALQLCQGSSENIRYVTSYISNDDFWIDNYYLEYFVGRYLSNLFFGKLLYKHAALVKETSIAVYKHYLLNSILQFVDANNGGIKWKRGVRDKLVPEYRIQKQPISFHLPLHRSLCSVLYFYSLHYGKTPVQTLVLPDSTLAPDQLACLLAEHVMRIFVLVFMHDAKTWMRNGESINKQAYNYKMQQEFFATDLHLVQYLLHIYVDPTLFYSQILDRCELTCWLVLDGHVPDSVSVADQNSITSGTRPPHRPESDRINAVVTENLLELIVHLVCERTKLADMSTEQILRRDLIHRLAVGPQTFSEILGNLSEDLENDPIVERVLLTVSDFHTATESVNGKYHLKPECWTEWTYFYPYYSRIDQQKSEENYILYFKKLNNQKEPIRPPLVTLAPTLPIFNQDKGIERIIHNDILHSILYTVIFNACSGSVRVNDRLLTTALYLVSLCLDTFDPSLIPSIANEKIKNDQFDFGFTHNIVFNFYHPVKESQVIFFLQASVHSLSSLLNHMLGVLRFDTYHPIIRYILNHNVLKQHKDVKGILSTSSSSTSLHLAQGESISSTNSSIATLITSTTTTTTTTTESTTANSSMSTSPDSSLLKEAFRKKQMEILKKFTEQQKSFLIRNSNGDEDDQDDNDIDQDIKHSTKNKDQYQPVNNNKETVLKKDYGECIVCRENMNTVNGVTNKPFGYIGFIQPHSLLSCNPLANNCQENQTNDLLFSDINASDGSFINFCSHLVHLCCHQLLVSSGVADLKYGFQCPCCRRQSNVIIKTTDIVFNIPSSSSSSSTSLSDFILDLKSNNLNLSTTMNQNNQNQNQLQQQQQLDMIYSHLAEFEINNPSRYLHIWNLVCSSLSLFELSKRKDNVKQVPVLVNSRESFQNLIKYCISIISGGTAIDKQQAIIDFKKILNTIFNQQTSQTFLSLDMFGLFVKFYLSIESINNKNNNISFNYYVSIFVIGNLIQSILVVNDNIKSYTDLYNYLKSKLIDNNDNQFITFSRNLEKQVKDLCIPFLKRILLFKTCIDSNIDIIGIDQDQDEYEILIKYIFNSSNIVLFNDDLMEIIKQWIISFSIGNLDNNNNHNKLPLRSEKEFELKVDLPLDYLKLLVNNTKGKCDSCSSLEEDISSPIRLVCLLCGLGLCHFHFTMHHSQHRIGVYMVIPESYIFIQMNKRSRRWGSIYLDQHGEEDLYFQRGNPLLLNGKRLDKLKQDILLLNNIQYLPYINIPPSRVT</sequence>
<feature type="compositionally biased region" description="Acidic residues" evidence="11">
    <location>
        <begin position="1024"/>
        <end position="1035"/>
    </location>
</feature>
<dbReference type="InterPro" id="IPR042065">
    <property type="entry name" value="E3_ELL-like"/>
</dbReference>
<dbReference type="SMART" id="SM00396">
    <property type="entry name" value="ZnF_UBR1"/>
    <property type="match status" value="1"/>
</dbReference>
<dbReference type="Proteomes" id="UP000695562">
    <property type="component" value="Unassembled WGS sequence"/>
</dbReference>
<evidence type="ECO:0000256" key="7">
    <source>
        <dbReference type="ARBA" id="ARBA00022833"/>
    </source>
</evidence>
<dbReference type="PANTHER" id="PTHR21497">
    <property type="entry name" value="UBIQUITIN LIGASE E3 ALPHA-RELATED"/>
    <property type="match status" value="1"/>
</dbReference>
<feature type="region of interest" description="Disordered" evidence="11">
    <location>
        <begin position="160"/>
        <end position="182"/>
    </location>
</feature>
<dbReference type="GO" id="GO:0000151">
    <property type="term" value="C:ubiquitin ligase complex"/>
    <property type="evidence" value="ECO:0007669"/>
    <property type="project" value="TreeGrafter"/>
</dbReference>
<accession>A0A8J4PLR1</accession>
<evidence type="ECO:0000259" key="12">
    <source>
        <dbReference type="PROSITE" id="PS51157"/>
    </source>
</evidence>
<keyword evidence="14" id="KW-1185">Reference proteome</keyword>
<evidence type="ECO:0000256" key="1">
    <source>
        <dbReference type="ARBA" id="ARBA00000900"/>
    </source>
</evidence>
<evidence type="ECO:0000256" key="2">
    <source>
        <dbReference type="ARBA" id="ARBA00004906"/>
    </source>
</evidence>
<proteinExistence type="inferred from homology"/>
<comment type="function">
    <text evidence="10">Ubiquitin ligase protein which is a component of the N-end rule pathway. Recognizes and binds to proteins bearing specific N-terminal residues that are destabilizing according to the N-end rule, leading to their ubiquitination and subsequent degradation.</text>
</comment>
<evidence type="ECO:0000313" key="13">
    <source>
        <dbReference type="EMBL" id="KAF2069399.1"/>
    </source>
</evidence>
<evidence type="ECO:0000256" key="3">
    <source>
        <dbReference type="ARBA" id="ARBA00022679"/>
    </source>
</evidence>
<comment type="pathway">
    <text evidence="2 10">Protein modification; protein ubiquitination.</text>
</comment>
<feature type="compositionally biased region" description="Low complexity" evidence="11">
    <location>
        <begin position="172"/>
        <end position="181"/>
    </location>
</feature>
<evidence type="ECO:0000256" key="6">
    <source>
        <dbReference type="ARBA" id="ARBA00022786"/>
    </source>
</evidence>
<keyword evidence="6 10" id="KW-0833">Ubl conjugation pathway</keyword>
<feature type="compositionally biased region" description="Basic and acidic residues" evidence="11">
    <location>
        <begin position="1036"/>
        <end position="1046"/>
    </location>
</feature>
<feature type="region of interest" description="Disordered" evidence="11">
    <location>
        <begin position="970"/>
        <end position="993"/>
    </location>
</feature>
<keyword evidence="4 10" id="KW-0479">Metal-binding</keyword>
<dbReference type="PANTHER" id="PTHR21497:SF49">
    <property type="entry name" value="E3 UBIQUITIN-PROTEIN LIGASE"/>
    <property type="match status" value="1"/>
</dbReference>
<gene>
    <name evidence="13" type="ORF">CYY_009283</name>
</gene>
<keyword evidence="7 10" id="KW-0862">Zinc</keyword>
<dbReference type="Gene3D" id="2.10.110.30">
    <property type="match status" value="1"/>
</dbReference>
<dbReference type="InterPro" id="IPR055194">
    <property type="entry name" value="UBR1-like_WH"/>
</dbReference>
<dbReference type="UniPathway" id="UPA00143"/>
<evidence type="ECO:0000256" key="9">
    <source>
        <dbReference type="PROSITE-ProRule" id="PRU00508"/>
    </source>
</evidence>
<keyword evidence="5 10" id="KW-0863">Zinc-finger</keyword>